<feature type="region of interest" description="Disordered" evidence="1">
    <location>
        <begin position="84"/>
        <end position="103"/>
    </location>
</feature>
<feature type="domain" description="RAP" evidence="2">
    <location>
        <begin position="17"/>
        <end position="78"/>
    </location>
</feature>
<dbReference type="SMART" id="SM00952">
    <property type="entry name" value="RAP"/>
    <property type="match status" value="1"/>
</dbReference>
<dbReference type="PROSITE" id="PS51286">
    <property type="entry name" value="RAP"/>
    <property type="match status" value="1"/>
</dbReference>
<reference evidence="3" key="1">
    <citation type="submission" date="2021-01" db="EMBL/GenBank/DDBJ databases">
        <authorList>
            <person name="Corre E."/>
            <person name="Pelletier E."/>
            <person name="Niang G."/>
            <person name="Scheremetjew M."/>
            <person name="Finn R."/>
            <person name="Kale V."/>
            <person name="Holt S."/>
            <person name="Cochrane G."/>
            <person name="Meng A."/>
            <person name="Brown T."/>
            <person name="Cohen L."/>
        </authorList>
    </citation>
    <scope>NUCLEOTIDE SEQUENCE</scope>
    <source>
        <strain evidence="3">CCMP1594</strain>
    </source>
</reference>
<name>A0A7S4CD22_9EUGL</name>
<evidence type="ECO:0000256" key="1">
    <source>
        <dbReference type="SAM" id="MobiDB-lite"/>
    </source>
</evidence>
<evidence type="ECO:0000259" key="2">
    <source>
        <dbReference type="PROSITE" id="PS51286"/>
    </source>
</evidence>
<feature type="compositionally biased region" description="Pro residues" evidence="1">
    <location>
        <begin position="93"/>
        <end position="103"/>
    </location>
</feature>
<protein>
    <recommendedName>
        <fullName evidence="2">RAP domain-containing protein</fullName>
    </recommendedName>
</protein>
<gene>
    <name evidence="3" type="ORF">EGYM00163_LOCUS3997</name>
</gene>
<organism evidence="3">
    <name type="scientific">Eutreptiella gymnastica</name>
    <dbReference type="NCBI Taxonomy" id="73025"/>
    <lineage>
        <taxon>Eukaryota</taxon>
        <taxon>Discoba</taxon>
        <taxon>Euglenozoa</taxon>
        <taxon>Euglenida</taxon>
        <taxon>Spirocuta</taxon>
        <taxon>Euglenophyceae</taxon>
        <taxon>Eutreptiales</taxon>
        <taxon>Eutreptiaceae</taxon>
        <taxon>Eutreptiella</taxon>
    </lineage>
</organism>
<accession>A0A7S4CD22</accession>
<sequence length="103" mass="11417">MADAGDYHVDMLLDLRTLVEVQGPKEAVQRADSVPLFTGDVLLKWRQLEAFGYSIVSIPHWVWECLDSLEAQMEFLKGLGLLPTGARASPVRLPGPPPDESEE</sequence>
<dbReference type="EMBL" id="HBJA01012713">
    <property type="protein sequence ID" value="CAE0792881.1"/>
    <property type="molecule type" value="Transcribed_RNA"/>
</dbReference>
<dbReference type="Pfam" id="PF08373">
    <property type="entry name" value="RAP"/>
    <property type="match status" value="1"/>
</dbReference>
<dbReference type="InterPro" id="IPR013584">
    <property type="entry name" value="RAP"/>
</dbReference>
<evidence type="ECO:0000313" key="3">
    <source>
        <dbReference type="EMBL" id="CAE0792881.1"/>
    </source>
</evidence>
<proteinExistence type="predicted"/>
<dbReference type="AlphaFoldDB" id="A0A7S4CD22"/>